<keyword evidence="3" id="KW-1185">Reference proteome</keyword>
<evidence type="ECO:0000313" key="3">
    <source>
        <dbReference type="Proteomes" id="UP000198697"/>
    </source>
</evidence>
<evidence type="ECO:0000256" key="1">
    <source>
        <dbReference type="SAM" id="MobiDB-lite"/>
    </source>
</evidence>
<dbReference type="AlphaFoldDB" id="A0A1I0I4R5"/>
<evidence type="ECO:0000313" key="2">
    <source>
        <dbReference type="EMBL" id="SET90721.1"/>
    </source>
</evidence>
<proteinExistence type="predicted"/>
<dbReference type="STRING" id="82805.SAMN04487998_3101"/>
<dbReference type="Proteomes" id="UP000198697">
    <property type="component" value="Unassembled WGS sequence"/>
</dbReference>
<feature type="region of interest" description="Disordered" evidence="1">
    <location>
        <begin position="55"/>
        <end position="77"/>
    </location>
</feature>
<sequence length="77" mass="8139">MRFIQSAPDQFPLLLPRTGRRPQLRQFLGALALVDGLGLGAHGAVGQVKKATPATPLTTAAPKNGSTTADQIFEEVE</sequence>
<reference evidence="3" key="1">
    <citation type="submission" date="2016-10" db="EMBL/GenBank/DDBJ databases">
        <authorList>
            <person name="Varghese N."/>
            <person name="Submissions S."/>
        </authorList>
    </citation>
    <scope>NUCLEOTIDE SEQUENCE [LARGE SCALE GENOMIC DNA]</scope>
    <source>
        <strain evidence="3">DSM 15310</strain>
    </source>
</reference>
<protein>
    <submittedName>
        <fullName evidence="2">Uncharacterized protein</fullName>
    </submittedName>
</protein>
<name>A0A1I0I4R5_9BACT</name>
<organism evidence="2 3">
    <name type="scientific">Hymenobacter actinosclerus</name>
    <dbReference type="NCBI Taxonomy" id="82805"/>
    <lineage>
        <taxon>Bacteria</taxon>
        <taxon>Pseudomonadati</taxon>
        <taxon>Bacteroidota</taxon>
        <taxon>Cytophagia</taxon>
        <taxon>Cytophagales</taxon>
        <taxon>Hymenobacteraceae</taxon>
        <taxon>Hymenobacter</taxon>
    </lineage>
</organism>
<dbReference type="RefSeq" id="WP_092773160.1">
    <property type="nucleotide sequence ID" value="NZ_FOHS01000004.1"/>
</dbReference>
<gene>
    <name evidence="2" type="ORF">SAMN04487998_3101</name>
</gene>
<dbReference type="EMBL" id="FOHS01000004">
    <property type="protein sequence ID" value="SET90721.1"/>
    <property type="molecule type" value="Genomic_DNA"/>
</dbReference>
<accession>A0A1I0I4R5</accession>